<evidence type="ECO:0000313" key="2">
    <source>
        <dbReference type="Proteomes" id="UP000326207"/>
    </source>
</evidence>
<dbReference type="AlphaFoldDB" id="A0A5N5UMI3"/>
<comment type="caution">
    <text evidence="1">The sequence shown here is derived from an EMBL/GenBank/DDBJ whole genome shotgun (WGS) entry which is preliminary data.</text>
</comment>
<dbReference type="RefSeq" id="WP_152156212.1">
    <property type="nucleotide sequence ID" value="NZ_QMDY01000003.1"/>
</dbReference>
<proteinExistence type="predicted"/>
<evidence type="ECO:0000313" key="1">
    <source>
        <dbReference type="EMBL" id="KAB7518832.1"/>
    </source>
</evidence>
<sequence>MVDNTFLRGERDLTEDTLRPYLQPLGRSIDLSPVDERIKEIRASDEIEEQSSLIDAKLAPTLHRTLDLTRNEAADAGLWHYLCIVRFPDFVHYRWDHVFDPESPGNMEEKFLKAGTDAYSNALHRIWWGAELTYEEGESGDVEDRDYSRTKKVLSFQELANDILDHDFARYTPVTHACGDLLCHEKINQIKEDGAYANPPSNSNIVSRTTTLLREELTVRRVEMMEKDDIVETIKDLRDEVMRLEAGWS</sequence>
<accession>A0A5N5UMI3</accession>
<organism evidence="1 2">
    <name type="scientific">Halosegnis rubeus</name>
    <dbReference type="NCBI Taxonomy" id="2212850"/>
    <lineage>
        <taxon>Archaea</taxon>
        <taxon>Methanobacteriati</taxon>
        <taxon>Methanobacteriota</taxon>
        <taxon>Stenosarchaea group</taxon>
        <taxon>Halobacteria</taxon>
        <taxon>Halobacteriales</taxon>
        <taxon>Natronomonadaceae</taxon>
        <taxon>Halosegnis</taxon>
    </lineage>
</organism>
<name>A0A5N5UMI3_9EURY</name>
<reference evidence="1 2" key="1">
    <citation type="submission" date="2019-10" db="EMBL/GenBank/DDBJ databases">
        <title>Unraveling microbial dark matter from salterns through culturing: the case of the genus Halosegnis.</title>
        <authorList>
            <person name="Duran-Viseras A."/>
            <person name="Andrei A.-S."/>
            <person name="Vera-Gargallo B."/>
            <person name="Ghai R."/>
            <person name="Sanchez-Porro C."/>
            <person name="Ventosa A."/>
        </authorList>
    </citation>
    <scope>NUCLEOTIDE SEQUENCE [LARGE SCALE GENOMIC DNA]</scope>
    <source>
        <strain evidence="1 2">F19-13</strain>
    </source>
</reference>
<dbReference type="InterPro" id="IPR045920">
    <property type="entry name" value="DUF6339"/>
</dbReference>
<gene>
    <name evidence="1" type="ORF">DP108_06605</name>
</gene>
<dbReference type="Pfam" id="PF19866">
    <property type="entry name" value="DUF6339"/>
    <property type="match status" value="1"/>
</dbReference>
<protein>
    <submittedName>
        <fullName evidence="1">Uncharacterized protein</fullName>
    </submittedName>
</protein>
<dbReference type="EMBL" id="QMDY01000003">
    <property type="protein sequence ID" value="KAB7518832.1"/>
    <property type="molecule type" value="Genomic_DNA"/>
</dbReference>
<dbReference type="Proteomes" id="UP000326207">
    <property type="component" value="Unassembled WGS sequence"/>
</dbReference>